<dbReference type="FunFam" id="3.40.50.1970:FF:000003">
    <property type="entry name" value="Alcohol dehydrogenase, iron-containing"/>
    <property type="match status" value="1"/>
</dbReference>
<dbReference type="Pfam" id="PF25137">
    <property type="entry name" value="ADH_Fe_C"/>
    <property type="match status" value="1"/>
</dbReference>
<protein>
    <submittedName>
        <fullName evidence="5">Family III metal-dependent polyol dehydrogenase</fullName>
    </submittedName>
</protein>
<dbReference type="PANTHER" id="PTHR43633">
    <property type="entry name" value="ALCOHOL DEHYDROGENASE YQHD"/>
    <property type="match status" value="1"/>
</dbReference>
<dbReference type="GO" id="GO:1990362">
    <property type="term" value="F:butanol dehydrogenase (NAD+) activity"/>
    <property type="evidence" value="ECO:0007669"/>
    <property type="project" value="InterPro"/>
</dbReference>
<comment type="similarity">
    <text evidence="1">Belongs to the iron-containing alcohol dehydrogenase family.</text>
</comment>
<reference evidence="5" key="1">
    <citation type="submission" date="2016-07" db="EMBL/GenBank/DDBJ databases">
        <title>Comparative genomics of the Campylobacter concisus group.</title>
        <authorList>
            <person name="Miller W.G."/>
            <person name="Yee E."/>
            <person name="Chapman M.H."/>
            <person name="Huynh S."/>
            <person name="Bono J.L."/>
            <person name="On S.L.W."/>
            <person name="StLeger J."/>
            <person name="Foster G."/>
            <person name="Parker C.T."/>
        </authorList>
    </citation>
    <scope>NUCLEOTIDE SEQUENCE</scope>
    <source>
        <strain evidence="5">525.92</strain>
    </source>
</reference>
<keyword evidence="6" id="KW-1185">Reference proteome</keyword>
<dbReference type="GO" id="GO:0005829">
    <property type="term" value="C:cytosol"/>
    <property type="evidence" value="ECO:0007669"/>
    <property type="project" value="TreeGrafter"/>
</dbReference>
<name>A7GVU9_CAMC5</name>
<dbReference type="RefSeq" id="WP_011991640.1">
    <property type="nucleotide sequence ID" value="NC_009715.2"/>
</dbReference>
<dbReference type="HOGENOM" id="CLU_007207_0_4_7"/>
<accession>A7GVU9</accession>
<dbReference type="Proteomes" id="UP000006380">
    <property type="component" value="Chromosome"/>
</dbReference>
<sequence>MQDFSFCNTTRIEFGKGKERNIGSYMKDFGAKKAIILYGSERVKKSGLLDTATDSLRQNGIEFTQCGGVKSNPVLSKVKEAIKIAKDFGADSVLAIGGGSVLDSAKAVAAGACYDGDVWDFFTGKSPSLALKIFDIITLAATGSEMNSGAVVTREETRQKYAIDGRVLYPKVSVIDPELQASVSREYLVYSASDIIAHSIEGYFTASVQPGLISSYVEANIKAVIKTTEILLANPDDYDARAEFAWAATMALNGLTYVGTGGYSYPNHMIEHAMSAVIDCAHGAGLSVVMPAWMKWYKGRNLAQFKRFAREIFGLKGADEGIAALEAWFNKIGTPTKLSQLNIQGSVLNDVIAVARTNAKDWGMGEIYTKEAITEIFELAK</sequence>
<feature type="domain" description="Fe-containing alcohol dehydrogenase-like C-terminal" evidence="4">
    <location>
        <begin position="189"/>
        <end position="378"/>
    </location>
</feature>
<dbReference type="Gene3D" id="3.40.50.1970">
    <property type="match status" value="1"/>
</dbReference>
<evidence type="ECO:0000256" key="2">
    <source>
        <dbReference type="ARBA" id="ARBA00023002"/>
    </source>
</evidence>
<dbReference type="PANTHER" id="PTHR43633:SF1">
    <property type="entry name" value="ALCOHOL DEHYDROGENASE YQHD"/>
    <property type="match status" value="1"/>
</dbReference>
<evidence type="ECO:0000259" key="4">
    <source>
        <dbReference type="Pfam" id="PF25137"/>
    </source>
</evidence>
<organism evidence="5 6">
    <name type="scientific">Campylobacter curvus (strain 525.92)</name>
    <dbReference type="NCBI Taxonomy" id="360105"/>
    <lineage>
        <taxon>Bacteria</taxon>
        <taxon>Pseudomonadati</taxon>
        <taxon>Campylobacterota</taxon>
        <taxon>Epsilonproteobacteria</taxon>
        <taxon>Campylobacterales</taxon>
        <taxon>Campylobacteraceae</taxon>
        <taxon>Campylobacter</taxon>
    </lineage>
</organism>
<dbReference type="OrthoDB" id="9778433at2"/>
<dbReference type="InterPro" id="IPR056798">
    <property type="entry name" value="ADH_Fe_C"/>
</dbReference>
<dbReference type="KEGG" id="ccv:CCV52592_2016"/>
<keyword evidence="2" id="KW-0560">Oxidoreductase</keyword>
<dbReference type="EMBL" id="CP000767">
    <property type="protein sequence ID" value="EAU00897.1"/>
    <property type="molecule type" value="Genomic_DNA"/>
</dbReference>
<dbReference type="GO" id="GO:0008106">
    <property type="term" value="F:alcohol dehydrogenase (NADP+) activity"/>
    <property type="evidence" value="ECO:0007669"/>
    <property type="project" value="TreeGrafter"/>
</dbReference>
<dbReference type="GO" id="GO:1990002">
    <property type="term" value="F:methylglyoxal reductase (NADPH) (acetol producing) activity"/>
    <property type="evidence" value="ECO:0007669"/>
    <property type="project" value="TreeGrafter"/>
</dbReference>
<evidence type="ECO:0000259" key="3">
    <source>
        <dbReference type="Pfam" id="PF00465"/>
    </source>
</evidence>
<dbReference type="InterPro" id="IPR044731">
    <property type="entry name" value="BDH-like"/>
</dbReference>
<evidence type="ECO:0000313" key="5">
    <source>
        <dbReference type="EMBL" id="EAU00897.1"/>
    </source>
</evidence>
<dbReference type="CDD" id="cd08187">
    <property type="entry name" value="BDH"/>
    <property type="match status" value="1"/>
</dbReference>
<feature type="domain" description="Alcohol dehydrogenase iron-type/glycerol dehydrogenase GldA" evidence="3">
    <location>
        <begin position="10"/>
        <end position="177"/>
    </location>
</feature>
<gene>
    <name evidence="5" type="ORF">CCV52592_2016</name>
</gene>
<dbReference type="Gene3D" id="1.20.1090.10">
    <property type="entry name" value="Dehydroquinate synthase-like - alpha domain"/>
    <property type="match status" value="1"/>
</dbReference>
<dbReference type="Pfam" id="PF00465">
    <property type="entry name" value="Fe-ADH"/>
    <property type="match status" value="1"/>
</dbReference>
<dbReference type="SUPFAM" id="SSF56796">
    <property type="entry name" value="Dehydroquinate synthase-like"/>
    <property type="match status" value="1"/>
</dbReference>
<dbReference type="AlphaFoldDB" id="A7GVU9"/>
<dbReference type="STRING" id="360105.CCV52592_2016"/>
<proteinExistence type="inferred from homology"/>
<dbReference type="GO" id="GO:0046872">
    <property type="term" value="F:metal ion binding"/>
    <property type="evidence" value="ECO:0007669"/>
    <property type="project" value="InterPro"/>
</dbReference>
<evidence type="ECO:0000313" key="6">
    <source>
        <dbReference type="Proteomes" id="UP000006380"/>
    </source>
</evidence>
<dbReference type="InterPro" id="IPR001670">
    <property type="entry name" value="ADH_Fe/GldA"/>
</dbReference>
<evidence type="ECO:0000256" key="1">
    <source>
        <dbReference type="ARBA" id="ARBA00007358"/>
    </source>
</evidence>